<dbReference type="EMBL" id="JAKKPZ010000002">
    <property type="protein sequence ID" value="KAI1725289.1"/>
    <property type="molecule type" value="Genomic_DNA"/>
</dbReference>
<evidence type="ECO:0000256" key="8">
    <source>
        <dbReference type="SAM" id="MobiDB-lite"/>
    </source>
</evidence>
<feature type="compositionally biased region" description="Polar residues" evidence="8">
    <location>
        <begin position="411"/>
        <end position="426"/>
    </location>
</feature>
<keyword evidence="11" id="KW-1185">Reference proteome</keyword>
<evidence type="ECO:0000313" key="10">
    <source>
        <dbReference type="EMBL" id="KAI1725289.1"/>
    </source>
</evidence>
<dbReference type="AlphaFoldDB" id="A0AAD4NA49"/>
<comment type="caution">
    <text evidence="10">The sequence shown here is derived from an EMBL/GenBank/DDBJ whole genome shotgun (WGS) entry which is preliminary data.</text>
</comment>
<evidence type="ECO:0000256" key="6">
    <source>
        <dbReference type="ARBA" id="ARBA00047790"/>
    </source>
</evidence>
<proteinExistence type="inferred from homology"/>
<dbReference type="PROSITE" id="PS50216">
    <property type="entry name" value="DHHC"/>
    <property type="match status" value="1"/>
</dbReference>
<keyword evidence="7" id="KW-0808">Transferase</keyword>
<dbReference type="PANTHER" id="PTHR12349:SF2">
    <property type="entry name" value="PALMITOYLTRANSFERASE ZDHHC8"/>
    <property type="match status" value="1"/>
</dbReference>
<feature type="compositionally biased region" description="Polar residues" evidence="8">
    <location>
        <begin position="337"/>
        <end position="347"/>
    </location>
</feature>
<comment type="similarity">
    <text evidence="5">Belongs to the DHHC palmitoyltransferase family. ERF2/ZDHHC9 subfamily.</text>
</comment>
<feature type="transmembrane region" description="Helical" evidence="7">
    <location>
        <begin position="143"/>
        <end position="166"/>
    </location>
</feature>
<evidence type="ECO:0000256" key="4">
    <source>
        <dbReference type="ARBA" id="ARBA00023136"/>
    </source>
</evidence>
<keyword evidence="4 7" id="KW-0472">Membrane</keyword>
<protein>
    <recommendedName>
        <fullName evidence="7">Palmitoyltransferase</fullName>
        <ecNumber evidence="7">2.3.1.225</ecNumber>
    </recommendedName>
</protein>
<sequence length="464" mass="52004">MPKVLRAIAFAQNGNANYVAFFYALVPAIVTQLGLLGYLLCGLDVALFLFLLSNLFMATTMDPGIHPKATSSEETMMDDFRSPLYKNVEINGITVRMKWCVTCKFYRPPRSSHCSVCDRCVDSFDHHCPWVHNCVGRRNYRSFFLFLVFLSLHMICVFSLCLTYTLTSRKDILTRPNLCSIILMSLCALLAVPVIGLTCFHVVLVLRARTTNEQVTGKFRSGFNPFTVGCWNNLQRALCTSQFPTYQQQKRVGKQRDMSRNESLTILYVPDSNLNKKDGHIPMKRSADDTGSVGTALSLRVQNSSHNLSRAPSTNERRAQDDSRCNLYEDEEDDESGNTTFRTSRNSAYDRSLREALGNARILPDIVPEKGPTKDSLLQQRGNRQEQKILLHSWSSSDQPLTTANATNARQNLHSPTLPSSQSMNVQDGGMNGTNARSNPAKSPLKFTEAVLVHDSFNNCKSSV</sequence>
<dbReference type="GO" id="GO:0016020">
    <property type="term" value="C:membrane"/>
    <property type="evidence" value="ECO:0007669"/>
    <property type="project" value="UniProtKB-SubCell"/>
</dbReference>
<evidence type="ECO:0000313" key="11">
    <source>
        <dbReference type="Proteomes" id="UP001201812"/>
    </source>
</evidence>
<feature type="compositionally biased region" description="Polar residues" evidence="8">
    <location>
        <begin position="300"/>
        <end position="314"/>
    </location>
</feature>
<comment type="subcellular location">
    <subcellularLocation>
        <location evidence="1">Membrane</location>
        <topology evidence="1">Multi-pass membrane protein</topology>
    </subcellularLocation>
</comment>
<dbReference type="Pfam" id="PF01529">
    <property type="entry name" value="DHHC"/>
    <property type="match status" value="1"/>
</dbReference>
<gene>
    <name evidence="10" type="ORF">DdX_01942</name>
</gene>
<reference evidence="10" key="1">
    <citation type="submission" date="2022-01" db="EMBL/GenBank/DDBJ databases">
        <title>Genome Sequence Resource for Two Populations of Ditylenchus destructor, the Migratory Endoparasitic Phytonematode.</title>
        <authorList>
            <person name="Zhang H."/>
            <person name="Lin R."/>
            <person name="Xie B."/>
        </authorList>
    </citation>
    <scope>NUCLEOTIDE SEQUENCE</scope>
    <source>
        <strain evidence="10">BazhouSP</strain>
    </source>
</reference>
<feature type="region of interest" description="Disordered" evidence="8">
    <location>
        <begin position="300"/>
        <end position="347"/>
    </location>
</feature>
<feature type="transmembrane region" description="Helical" evidence="7">
    <location>
        <begin position="181"/>
        <end position="206"/>
    </location>
</feature>
<feature type="region of interest" description="Disordered" evidence="8">
    <location>
        <begin position="411"/>
        <end position="442"/>
    </location>
</feature>
<keyword evidence="2 7" id="KW-0812">Transmembrane</keyword>
<evidence type="ECO:0000256" key="7">
    <source>
        <dbReference type="RuleBase" id="RU079119"/>
    </source>
</evidence>
<keyword evidence="7" id="KW-0012">Acyltransferase</keyword>
<accession>A0AAD4NA49</accession>
<dbReference type="InterPro" id="IPR001594">
    <property type="entry name" value="Palmitoyltrfase_DHHC"/>
</dbReference>
<comment type="domain">
    <text evidence="7">The DHHC domain is required for palmitoyltransferase activity.</text>
</comment>
<evidence type="ECO:0000256" key="5">
    <source>
        <dbReference type="ARBA" id="ARBA00023463"/>
    </source>
</evidence>
<feature type="domain" description="Palmitoyltransferase DHHC" evidence="9">
    <location>
        <begin position="96"/>
        <end position="216"/>
    </location>
</feature>
<dbReference type="Proteomes" id="UP001201812">
    <property type="component" value="Unassembled WGS sequence"/>
</dbReference>
<dbReference type="EC" id="2.3.1.225" evidence="7"/>
<keyword evidence="3 7" id="KW-1133">Transmembrane helix</keyword>
<dbReference type="PANTHER" id="PTHR12349">
    <property type="entry name" value="ANKYRIN REPEAT AND LEM DOMAIN-CONTAINING PROTEIN 2"/>
    <property type="match status" value="1"/>
</dbReference>
<evidence type="ECO:0000259" key="9">
    <source>
        <dbReference type="Pfam" id="PF01529"/>
    </source>
</evidence>
<feature type="compositionally biased region" description="Basic and acidic residues" evidence="8">
    <location>
        <begin position="315"/>
        <end position="324"/>
    </location>
</feature>
<evidence type="ECO:0000256" key="3">
    <source>
        <dbReference type="ARBA" id="ARBA00022989"/>
    </source>
</evidence>
<dbReference type="GO" id="GO:0019706">
    <property type="term" value="F:protein-cysteine S-palmitoyltransferase activity"/>
    <property type="evidence" value="ECO:0007669"/>
    <property type="project" value="UniProtKB-EC"/>
</dbReference>
<comment type="catalytic activity">
    <reaction evidence="6">
        <text>L-cysteinyl-[protein] + hexadecanoyl-CoA = S-hexadecanoyl-L-cysteinyl-[protein] + CoA</text>
        <dbReference type="Rhea" id="RHEA:36683"/>
        <dbReference type="Rhea" id="RHEA-COMP:10131"/>
        <dbReference type="Rhea" id="RHEA-COMP:11032"/>
        <dbReference type="ChEBI" id="CHEBI:29950"/>
        <dbReference type="ChEBI" id="CHEBI:57287"/>
        <dbReference type="ChEBI" id="CHEBI:57379"/>
        <dbReference type="ChEBI" id="CHEBI:74151"/>
        <dbReference type="EC" id="2.3.1.225"/>
    </reaction>
    <physiologicalReaction direction="left-to-right" evidence="6">
        <dbReference type="Rhea" id="RHEA:36684"/>
    </physiologicalReaction>
</comment>
<evidence type="ECO:0000256" key="2">
    <source>
        <dbReference type="ARBA" id="ARBA00022692"/>
    </source>
</evidence>
<organism evidence="10 11">
    <name type="scientific">Ditylenchus destructor</name>
    <dbReference type="NCBI Taxonomy" id="166010"/>
    <lineage>
        <taxon>Eukaryota</taxon>
        <taxon>Metazoa</taxon>
        <taxon>Ecdysozoa</taxon>
        <taxon>Nematoda</taxon>
        <taxon>Chromadorea</taxon>
        <taxon>Rhabditida</taxon>
        <taxon>Tylenchina</taxon>
        <taxon>Tylenchomorpha</taxon>
        <taxon>Sphaerularioidea</taxon>
        <taxon>Anguinidae</taxon>
        <taxon>Anguininae</taxon>
        <taxon>Ditylenchus</taxon>
    </lineage>
</organism>
<feature type="transmembrane region" description="Helical" evidence="7">
    <location>
        <begin position="20"/>
        <end position="52"/>
    </location>
</feature>
<evidence type="ECO:0000256" key="1">
    <source>
        <dbReference type="ARBA" id="ARBA00004141"/>
    </source>
</evidence>
<name>A0AAD4NA49_9BILA</name>